<protein>
    <submittedName>
        <fullName evidence="2">Uncharacterized protein</fullName>
    </submittedName>
</protein>
<keyword evidence="3" id="KW-1185">Reference proteome</keyword>
<name>A0A815UR99_9BILA</name>
<dbReference type="EMBL" id="CAJNOL010002749">
    <property type="protein sequence ID" value="CAF1526396.1"/>
    <property type="molecule type" value="Genomic_DNA"/>
</dbReference>
<evidence type="ECO:0000313" key="3">
    <source>
        <dbReference type="Proteomes" id="UP000663870"/>
    </source>
</evidence>
<dbReference type="AlphaFoldDB" id="A0A815UR99"/>
<evidence type="ECO:0000313" key="2">
    <source>
        <dbReference type="EMBL" id="CAF1526396.1"/>
    </source>
</evidence>
<organism evidence="2 3">
    <name type="scientific">Rotaria sordida</name>
    <dbReference type="NCBI Taxonomy" id="392033"/>
    <lineage>
        <taxon>Eukaryota</taxon>
        <taxon>Metazoa</taxon>
        <taxon>Spiralia</taxon>
        <taxon>Gnathifera</taxon>
        <taxon>Rotifera</taxon>
        <taxon>Eurotatoria</taxon>
        <taxon>Bdelloidea</taxon>
        <taxon>Philodinida</taxon>
        <taxon>Philodinidae</taxon>
        <taxon>Rotaria</taxon>
    </lineage>
</organism>
<sequence>MSNTTSLIDKESLKNLD</sequence>
<reference evidence="2" key="1">
    <citation type="submission" date="2021-02" db="EMBL/GenBank/DDBJ databases">
        <authorList>
            <person name="Nowell W R."/>
        </authorList>
    </citation>
    <scope>NUCLEOTIDE SEQUENCE</scope>
</reference>
<comment type="caution">
    <text evidence="2">The sequence shown here is derived from an EMBL/GenBank/DDBJ whole genome shotgun (WGS) entry which is preliminary data.</text>
</comment>
<dbReference type="Proteomes" id="UP000663854">
    <property type="component" value="Unassembled WGS sequence"/>
</dbReference>
<proteinExistence type="predicted"/>
<feature type="non-terminal residue" evidence="2">
    <location>
        <position position="17"/>
    </location>
</feature>
<dbReference type="Proteomes" id="UP000663870">
    <property type="component" value="Unassembled WGS sequence"/>
</dbReference>
<dbReference type="EMBL" id="CAJNOH010001726">
    <property type="protein sequence ID" value="CAF1244766.1"/>
    <property type="molecule type" value="Genomic_DNA"/>
</dbReference>
<evidence type="ECO:0000313" key="1">
    <source>
        <dbReference type="EMBL" id="CAF1244766.1"/>
    </source>
</evidence>
<accession>A0A815UR99</accession>
<gene>
    <name evidence="2" type="ORF">JXQ802_LOCUS41918</name>
    <name evidence="1" type="ORF">PYM288_LOCUS27066</name>
</gene>